<keyword evidence="7 10" id="KW-1133">Transmembrane helix</keyword>
<evidence type="ECO:0008006" key="15">
    <source>
        <dbReference type="Google" id="ProtNLM"/>
    </source>
</evidence>
<dbReference type="FunFam" id="3.40.50.300:FF:000565">
    <property type="entry name" value="ABC bile acid transporter"/>
    <property type="match status" value="1"/>
</dbReference>
<dbReference type="PROSITE" id="PS50929">
    <property type="entry name" value="ABC_TM1F"/>
    <property type="match status" value="2"/>
</dbReference>
<keyword evidence="14" id="KW-1185">Reference proteome</keyword>
<dbReference type="GO" id="GO:0005886">
    <property type="term" value="C:plasma membrane"/>
    <property type="evidence" value="ECO:0007669"/>
    <property type="project" value="TreeGrafter"/>
</dbReference>
<keyword evidence="8 10" id="KW-0472">Membrane</keyword>
<evidence type="ECO:0000256" key="1">
    <source>
        <dbReference type="ARBA" id="ARBA00004141"/>
    </source>
</evidence>
<dbReference type="GO" id="GO:0008559">
    <property type="term" value="F:ABC-type xenobiotic transporter activity"/>
    <property type="evidence" value="ECO:0007669"/>
    <property type="project" value="TreeGrafter"/>
</dbReference>
<evidence type="ECO:0000256" key="7">
    <source>
        <dbReference type="ARBA" id="ARBA00022989"/>
    </source>
</evidence>
<feature type="transmembrane region" description="Helical" evidence="10">
    <location>
        <begin position="801"/>
        <end position="823"/>
    </location>
</feature>
<feature type="compositionally biased region" description="Basic and acidic residues" evidence="9">
    <location>
        <begin position="758"/>
        <end position="771"/>
    </location>
</feature>
<dbReference type="InterPro" id="IPR036640">
    <property type="entry name" value="ABC1_TM_sf"/>
</dbReference>
<dbReference type="OrthoDB" id="6500128at2759"/>
<feature type="domain" description="ABC transmembrane type-1" evidence="12">
    <location>
        <begin position="158"/>
        <end position="441"/>
    </location>
</feature>
<comment type="similarity">
    <text evidence="2">Belongs to the ABC transporter superfamily. ABCC family. Conjugate transporter (TC 3.A.1.208) subfamily.</text>
</comment>
<reference evidence="13 14" key="1">
    <citation type="journal article" date="2016" name="Proc. Natl. Acad. Sci. U.S.A.">
        <title>Comparative genomics of biotechnologically important yeasts.</title>
        <authorList>
            <person name="Riley R."/>
            <person name="Haridas S."/>
            <person name="Wolfe K.H."/>
            <person name="Lopes M.R."/>
            <person name="Hittinger C.T."/>
            <person name="Goeker M."/>
            <person name="Salamov A.A."/>
            <person name="Wisecaver J.H."/>
            <person name="Long T.M."/>
            <person name="Calvey C.H."/>
            <person name="Aerts A.L."/>
            <person name="Barry K.W."/>
            <person name="Choi C."/>
            <person name="Clum A."/>
            <person name="Coughlan A.Y."/>
            <person name="Deshpande S."/>
            <person name="Douglass A.P."/>
            <person name="Hanson S.J."/>
            <person name="Klenk H.-P."/>
            <person name="LaButti K.M."/>
            <person name="Lapidus A."/>
            <person name="Lindquist E.A."/>
            <person name="Lipzen A.M."/>
            <person name="Meier-Kolthoff J.P."/>
            <person name="Ohm R.A."/>
            <person name="Otillar R.P."/>
            <person name="Pangilinan J.L."/>
            <person name="Peng Y."/>
            <person name="Rokas A."/>
            <person name="Rosa C.A."/>
            <person name="Scheuner C."/>
            <person name="Sibirny A.A."/>
            <person name="Slot J.C."/>
            <person name="Stielow J.B."/>
            <person name="Sun H."/>
            <person name="Kurtzman C.P."/>
            <person name="Blackwell M."/>
            <person name="Grigoriev I.V."/>
            <person name="Jeffries T.W."/>
        </authorList>
    </citation>
    <scope>NUCLEOTIDE SEQUENCE [LARGE SCALE GENOMIC DNA]</scope>
    <source>
        <strain evidence="14">ATCC 58044 / CBS 1984 / NCYC 433 / NRRL Y-366-8</strain>
    </source>
</reference>
<dbReference type="PROSITE" id="PS00211">
    <property type="entry name" value="ABC_TRANSPORTER_1"/>
    <property type="match status" value="2"/>
</dbReference>
<accession>A0A1E3NZF9</accession>
<dbReference type="GO" id="GO:0016887">
    <property type="term" value="F:ATP hydrolysis activity"/>
    <property type="evidence" value="ECO:0007669"/>
    <property type="project" value="InterPro"/>
</dbReference>
<feature type="transmembrane region" description="Helical" evidence="10">
    <location>
        <begin position="927"/>
        <end position="956"/>
    </location>
</feature>
<dbReference type="EMBL" id="KV454212">
    <property type="protein sequence ID" value="ODQ58404.1"/>
    <property type="molecule type" value="Genomic_DNA"/>
</dbReference>
<name>A0A1E3NZF9_WICAA</name>
<dbReference type="CDD" id="cd03250">
    <property type="entry name" value="ABCC_MRP_domain1"/>
    <property type="match status" value="1"/>
</dbReference>
<dbReference type="SUPFAM" id="SSF90123">
    <property type="entry name" value="ABC transporter transmembrane region"/>
    <property type="match status" value="2"/>
</dbReference>
<dbReference type="InterPro" id="IPR011527">
    <property type="entry name" value="ABC1_TM_dom"/>
</dbReference>
<dbReference type="Gene3D" id="3.40.50.300">
    <property type="entry name" value="P-loop containing nucleotide triphosphate hydrolases"/>
    <property type="match status" value="2"/>
</dbReference>
<dbReference type="GO" id="GO:0005524">
    <property type="term" value="F:ATP binding"/>
    <property type="evidence" value="ECO:0007669"/>
    <property type="project" value="UniProtKB-KW"/>
</dbReference>
<dbReference type="SMART" id="SM00382">
    <property type="entry name" value="AAA"/>
    <property type="match status" value="2"/>
</dbReference>
<organism evidence="13 14">
    <name type="scientific">Wickerhamomyces anomalus (strain ATCC 58044 / CBS 1984 / NCYC 433 / NRRL Y-366-8)</name>
    <name type="common">Yeast</name>
    <name type="synonym">Hansenula anomala</name>
    <dbReference type="NCBI Taxonomy" id="683960"/>
    <lineage>
        <taxon>Eukaryota</taxon>
        <taxon>Fungi</taxon>
        <taxon>Dikarya</taxon>
        <taxon>Ascomycota</taxon>
        <taxon>Saccharomycotina</taxon>
        <taxon>Saccharomycetes</taxon>
        <taxon>Phaffomycetales</taxon>
        <taxon>Wickerhamomycetaceae</taxon>
        <taxon>Wickerhamomyces</taxon>
    </lineage>
</organism>
<sequence>MPFFKRKISQETFKSNKEKAQVDSSTVTDIESNANEVLKNPTLKKTSPVIRTIIGKTPAPIEQNHETYPFLKANFFQALTFTWVAPLIKKGYLRRIEDEDLYQLDGDLKVREMTEKFEQSLAKRVEEWKRKNPDKEKYTKIVVIKAINDTFKTRYWKGGVSKVFADLSQILNPLLVRTLIKYIQHKGDNKVVPQTGHSVGTAIGISVMLIFSSLMISSFFHLSMLTGAQCKALLTNVIYRKAFKLSAKARLDFPNGKVNSLVMADLSRIDLAVGTFHFVWAFPISFIVALIVLVVYLGAPALLGLALILILLGFMMYATRKLKNLRRQSTVYIDKRVRSINEIINTLKMIKFYCWEKPYYETVEKFRLNEKRFILKMQLLKAILNSGVSSVAVLATMVVFLTMQKTSTNFQSYNIFSAVTLFNTLRFPLNVLPMAVGFLVDALLAMDRVAEFLQAEEGEDTVERYEYDESDNAIVIENGCFKWDVEEDEDFKLKAQMTRQSMKPHQTNEDEEGEDLSFPGLLNIDLTVKKNELVIVTGSIGTGKTSLLNAIEGSMRKESGDSKIYGSLTFCSYPWIQNETIKENILFGLPFIRSKYESIVKACALDVDFDVLPDGDQTEVGERGITLSGGQKARINLARAVYADRDIILLDDVLSAVDARVGKHIMNECICGLLKDKTRLLATHQLSLIGAADRIIVLDGSGSIDIGTYNELMASNSAFAKLMEFNKEQEDEEEEEEQLEEQEEMELERQKTQISRIQSEKQEDEDARKEKGRITVAEDRGTQNISFGIYANYMILGSGKLGVAIVPLFLLIVVLNGFFQLFYSVWLSFWISHKFDISDSTYKGLYIMFCFLATFSFVTLFSAMAALNNKAGLHLFNLSAQKLLKTPMWFMDVTPIGRIMNRFTKDVDVLDTDMIEQLRLFVQSVSLVGGVVILCGVYIPWFFLVLPFVFTLYYYLAHYYKTSALDIKRLESVKRSFVFSHFNESLSGMKVIKSYSSSERFKDKYESLIDSMDAAYFLTLANQRWLSIRLDCISSLVSFFVAMLCIFGVFNMDGASSGLLVSYIIQIASMMSLLLRSMTQLENDMNSVERLFEYAKKLPEEGPFELEDNKPDESWPEQGGIEFDDVCLSYREGLPLVLKNVSFKVNPSEKIGIVGRTGAGKSTIMNALFRVTELAQGRVIIDGVDISKIGLNDLRSKLSIIPQDPVLFHGTIRQNLDPFGASSDFDLWDALKRSWLVEDGAAGTGQFVAGKSDIKTLHKFHLDQKVEDDGANFSLGERQLLALARALVRNTRVLILDEATSSVDYETDSKIQSTIINEFRQCSILCIAHRLKTILNYDRILVLDKGEVKEFDTPLNLFKLGGIFTEMCERSNITETDFGA</sequence>
<evidence type="ECO:0000256" key="2">
    <source>
        <dbReference type="ARBA" id="ARBA00009726"/>
    </source>
</evidence>
<dbReference type="STRING" id="683960.A0A1E3NZF9"/>
<feature type="transmembrane region" description="Helical" evidence="10">
    <location>
        <begin position="844"/>
        <end position="867"/>
    </location>
</feature>
<dbReference type="Pfam" id="PF00664">
    <property type="entry name" value="ABC_membrane"/>
    <property type="match status" value="2"/>
</dbReference>
<feature type="domain" description="ABC transporter" evidence="11">
    <location>
        <begin position="502"/>
        <end position="725"/>
    </location>
</feature>
<feature type="transmembrane region" description="Helical" evidence="10">
    <location>
        <begin position="1032"/>
        <end position="1050"/>
    </location>
</feature>
<evidence type="ECO:0000256" key="9">
    <source>
        <dbReference type="SAM" id="MobiDB-lite"/>
    </source>
</evidence>
<dbReference type="RefSeq" id="XP_019037611.1">
    <property type="nucleotide sequence ID" value="XM_019180328.1"/>
</dbReference>
<feature type="transmembrane region" description="Helical" evidence="10">
    <location>
        <begin position="271"/>
        <end position="295"/>
    </location>
</feature>
<evidence type="ECO:0000313" key="14">
    <source>
        <dbReference type="Proteomes" id="UP000094112"/>
    </source>
</evidence>
<feature type="domain" description="ABC transmembrane type-1" evidence="12">
    <location>
        <begin position="808"/>
        <end position="1083"/>
    </location>
</feature>
<dbReference type="GeneID" id="30197574"/>
<dbReference type="Proteomes" id="UP000094112">
    <property type="component" value="Unassembled WGS sequence"/>
</dbReference>
<dbReference type="PANTHER" id="PTHR24223:SF456">
    <property type="entry name" value="MULTIDRUG RESISTANCE-ASSOCIATED PROTEIN LETHAL(2)03659"/>
    <property type="match status" value="1"/>
</dbReference>
<dbReference type="CDD" id="cd03244">
    <property type="entry name" value="ABCC_MRP_domain2"/>
    <property type="match status" value="1"/>
</dbReference>
<evidence type="ECO:0000256" key="6">
    <source>
        <dbReference type="ARBA" id="ARBA00022840"/>
    </source>
</evidence>
<evidence type="ECO:0000256" key="4">
    <source>
        <dbReference type="ARBA" id="ARBA00022692"/>
    </source>
</evidence>
<dbReference type="SUPFAM" id="SSF52540">
    <property type="entry name" value="P-loop containing nucleoside triphosphate hydrolases"/>
    <property type="match status" value="2"/>
</dbReference>
<dbReference type="InterPro" id="IPR003439">
    <property type="entry name" value="ABC_transporter-like_ATP-bd"/>
</dbReference>
<evidence type="ECO:0000256" key="3">
    <source>
        <dbReference type="ARBA" id="ARBA00022448"/>
    </source>
</evidence>
<feature type="transmembrane region" description="Helical" evidence="10">
    <location>
        <begin position="382"/>
        <end position="403"/>
    </location>
</feature>
<feature type="transmembrane region" description="Helical" evidence="10">
    <location>
        <begin position="301"/>
        <end position="319"/>
    </location>
</feature>
<evidence type="ECO:0000256" key="5">
    <source>
        <dbReference type="ARBA" id="ARBA00022741"/>
    </source>
</evidence>
<feature type="region of interest" description="Disordered" evidence="9">
    <location>
        <begin position="726"/>
        <end position="771"/>
    </location>
</feature>
<gene>
    <name evidence="13" type="ORF">WICANDRAFT_101624</name>
</gene>
<evidence type="ECO:0000256" key="8">
    <source>
        <dbReference type="ARBA" id="ARBA00023136"/>
    </source>
</evidence>
<dbReference type="FunFam" id="1.20.1560.10:FF:000010">
    <property type="entry name" value="Multidrug resistance-associated ABC transporter"/>
    <property type="match status" value="1"/>
</dbReference>
<dbReference type="FunFam" id="3.40.50.300:FF:001750">
    <property type="entry name" value="ATP-binding cassette transporter"/>
    <property type="match status" value="1"/>
</dbReference>
<dbReference type="CDD" id="cd18606">
    <property type="entry name" value="ABC_6TM_YOR1_D2_like"/>
    <property type="match status" value="1"/>
</dbReference>
<dbReference type="Pfam" id="PF00005">
    <property type="entry name" value="ABC_tran"/>
    <property type="match status" value="2"/>
</dbReference>
<proteinExistence type="inferred from homology"/>
<dbReference type="InterPro" id="IPR017871">
    <property type="entry name" value="ABC_transporter-like_CS"/>
</dbReference>
<feature type="transmembrane region" description="Helical" evidence="10">
    <location>
        <begin position="199"/>
        <end position="222"/>
    </location>
</feature>
<feature type="compositionally biased region" description="Acidic residues" evidence="9">
    <location>
        <begin position="729"/>
        <end position="746"/>
    </location>
</feature>
<keyword evidence="4 10" id="KW-0812">Transmembrane</keyword>
<dbReference type="CDD" id="cd18597">
    <property type="entry name" value="ABC_6TM_YOR1_D1_like"/>
    <property type="match status" value="1"/>
</dbReference>
<dbReference type="PROSITE" id="PS50893">
    <property type="entry name" value="ABC_TRANSPORTER_2"/>
    <property type="match status" value="2"/>
</dbReference>
<dbReference type="PANTHER" id="PTHR24223">
    <property type="entry name" value="ATP-BINDING CASSETTE SUB-FAMILY C"/>
    <property type="match status" value="1"/>
</dbReference>
<dbReference type="InterPro" id="IPR027417">
    <property type="entry name" value="P-loop_NTPase"/>
</dbReference>
<keyword evidence="5" id="KW-0547">Nucleotide-binding</keyword>
<dbReference type="InterPro" id="IPR050173">
    <property type="entry name" value="ABC_transporter_C-like"/>
</dbReference>
<keyword evidence="6" id="KW-0067">ATP-binding</keyword>
<evidence type="ECO:0000256" key="10">
    <source>
        <dbReference type="SAM" id="Phobius"/>
    </source>
</evidence>
<keyword evidence="3" id="KW-0813">Transport</keyword>
<feature type="domain" description="ABC transporter" evidence="11">
    <location>
        <begin position="1121"/>
        <end position="1370"/>
    </location>
</feature>
<dbReference type="InterPro" id="IPR003593">
    <property type="entry name" value="AAA+_ATPase"/>
</dbReference>
<evidence type="ECO:0000259" key="12">
    <source>
        <dbReference type="PROSITE" id="PS50929"/>
    </source>
</evidence>
<evidence type="ECO:0000313" key="13">
    <source>
        <dbReference type="EMBL" id="ODQ58404.1"/>
    </source>
</evidence>
<comment type="subcellular location">
    <subcellularLocation>
        <location evidence="1">Membrane</location>
        <topology evidence="1">Multi-pass membrane protein</topology>
    </subcellularLocation>
</comment>
<evidence type="ECO:0000259" key="11">
    <source>
        <dbReference type="PROSITE" id="PS50893"/>
    </source>
</evidence>
<protein>
    <recommendedName>
        <fullName evidence="15">Oligomycin resistance ATP-dependent permease YOR1</fullName>
    </recommendedName>
</protein>
<dbReference type="Gene3D" id="1.20.1560.10">
    <property type="entry name" value="ABC transporter type 1, transmembrane domain"/>
    <property type="match status" value="2"/>
</dbReference>